<dbReference type="Proteomes" id="UP000219338">
    <property type="component" value="Unassembled WGS sequence"/>
</dbReference>
<evidence type="ECO:0000313" key="3">
    <source>
        <dbReference type="Proteomes" id="UP000219338"/>
    </source>
</evidence>
<feature type="region of interest" description="Disordered" evidence="1">
    <location>
        <begin position="1"/>
        <end position="27"/>
    </location>
</feature>
<sequence length="540" mass="61152">MSFGDQPPFTTETTAPPRQLQARSDYVPSASDVHQIKESLSAIEKEVQRYDDELFRLYTLAAQRESEQRELKLNAEKCRSILAPIRRLPNEMLSEIFAQCCKQGDKDVNCISETRTLSAMSISLVCSRWRSLAISMKSLWAVFSINPTAVSTFTLQCLQMYISRSGDVPLTIQVPPVYGNVTAAALNGASGFFNVLVDAAPKWRKMDIGSVYFDQRLSPIKHHLQNLEELNVDSDCLLATDHDIFADAPKLRTLSIGLTPEAASHTFPYPQISKLTLYIQCFYPNFVDFLSRFPRVRNLELEGDFDDVNTLQGHAKTDLTTVQTLYFNNVDIIPLVIRAFTFPQLESITLVCNDDVEFPRFMSIYRQFLELLEQPLHGLKVLVLEEIDVEDQEMIAILRLTPSLTEITIQCREMIMAEFMPGCKTLKEGFVRSLTFSPPIIQSHNPPVANLLPKLTSLDLALNPSSAMHDSLVDMLTSRWHPPALVSVHGHVSCLDSVTLRRIVKPKHATTVSQLRDRAGKEHHFRWLDSKTLSLTRKRK</sequence>
<dbReference type="AlphaFoldDB" id="A0A284RCJ9"/>
<protein>
    <submittedName>
        <fullName evidence="2">Uncharacterized protein</fullName>
    </submittedName>
</protein>
<dbReference type="STRING" id="47428.A0A284RCJ9"/>
<name>A0A284RCJ9_ARMOS</name>
<gene>
    <name evidence="2" type="ORF">ARMOST_09829</name>
</gene>
<organism evidence="2 3">
    <name type="scientific">Armillaria ostoyae</name>
    <name type="common">Armillaria root rot fungus</name>
    <dbReference type="NCBI Taxonomy" id="47428"/>
    <lineage>
        <taxon>Eukaryota</taxon>
        <taxon>Fungi</taxon>
        <taxon>Dikarya</taxon>
        <taxon>Basidiomycota</taxon>
        <taxon>Agaricomycotina</taxon>
        <taxon>Agaricomycetes</taxon>
        <taxon>Agaricomycetidae</taxon>
        <taxon>Agaricales</taxon>
        <taxon>Marasmiineae</taxon>
        <taxon>Physalacriaceae</taxon>
        <taxon>Armillaria</taxon>
    </lineage>
</organism>
<dbReference type="SUPFAM" id="SSF52047">
    <property type="entry name" value="RNI-like"/>
    <property type="match status" value="1"/>
</dbReference>
<proteinExistence type="predicted"/>
<evidence type="ECO:0000256" key="1">
    <source>
        <dbReference type="SAM" id="MobiDB-lite"/>
    </source>
</evidence>
<keyword evidence="3" id="KW-1185">Reference proteome</keyword>
<dbReference type="InterPro" id="IPR032675">
    <property type="entry name" value="LRR_dom_sf"/>
</dbReference>
<evidence type="ECO:0000313" key="2">
    <source>
        <dbReference type="EMBL" id="SJL06490.1"/>
    </source>
</evidence>
<dbReference type="OrthoDB" id="3266451at2759"/>
<accession>A0A284RCJ9</accession>
<dbReference type="Gene3D" id="1.20.1280.50">
    <property type="match status" value="1"/>
</dbReference>
<dbReference type="Gene3D" id="3.80.10.10">
    <property type="entry name" value="Ribonuclease Inhibitor"/>
    <property type="match status" value="1"/>
</dbReference>
<dbReference type="EMBL" id="FUEG01000007">
    <property type="protein sequence ID" value="SJL06490.1"/>
    <property type="molecule type" value="Genomic_DNA"/>
</dbReference>
<reference evidence="3" key="1">
    <citation type="journal article" date="2017" name="Nat. Ecol. Evol.">
        <title>Genome expansion and lineage-specific genetic innovations in the forest pathogenic fungi Armillaria.</title>
        <authorList>
            <person name="Sipos G."/>
            <person name="Prasanna A.N."/>
            <person name="Walter M.C."/>
            <person name="O'Connor E."/>
            <person name="Balint B."/>
            <person name="Krizsan K."/>
            <person name="Kiss B."/>
            <person name="Hess J."/>
            <person name="Varga T."/>
            <person name="Slot J."/>
            <person name="Riley R."/>
            <person name="Boka B."/>
            <person name="Rigling D."/>
            <person name="Barry K."/>
            <person name="Lee J."/>
            <person name="Mihaltcheva S."/>
            <person name="LaButti K."/>
            <person name="Lipzen A."/>
            <person name="Waldron R."/>
            <person name="Moloney N.M."/>
            <person name="Sperisen C."/>
            <person name="Kredics L."/>
            <person name="Vagvoelgyi C."/>
            <person name="Patrignani A."/>
            <person name="Fitzpatrick D."/>
            <person name="Nagy I."/>
            <person name="Doyle S."/>
            <person name="Anderson J.B."/>
            <person name="Grigoriev I.V."/>
            <person name="Gueldener U."/>
            <person name="Muensterkoetter M."/>
            <person name="Nagy L.G."/>
        </authorList>
    </citation>
    <scope>NUCLEOTIDE SEQUENCE [LARGE SCALE GENOMIC DNA]</scope>
    <source>
        <strain evidence="3">C18/9</strain>
    </source>
</reference>